<dbReference type="EMBL" id="JABAIA010000001">
    <property type="protein sequence ID" value="NLR64313.1"/>
    <property type="molecule type" value="Genomic_DNA"/>
</dbReference>
<evidence type="ECO:0000256" key="1">
    <source>
        <dbReference type="ARBA" id="ARBA00023015"/>
    </source>
</evidence>
<protein>
    <submittedName>
        <fullName evidence="5">Helix-turn-helix transcriptional regulator</fullName>
    </submittedName>
</protein>
<dbReference type="SMART" id="SM00342">
    <property type="entry name" value="HTH_ARAC"/>
    <property type="match status" value="1"/>
</dbReference>
<dbReference type="Gene3D" id="1.10.10.60">
    <property type="entry name" value="Homeodomain-like"/>
    <property type="match status" value="1"/>
</dbReference>
<dbReference type="InterPro" id="IPR046532">
    <property type="entry name" value="DUF6597"/>
</dbReference>
<dbReference type="PROSITE" id="PS01124">
    <property type="entry name" value="HTH_ARAC_FAMILY_2"/>
    <property type="match status" value="1"/>
</dbReference>
<dbReference type="GO" id="GO:0003700">
    <property type="term" value="F:DNA-binding transcription factor activity"/>
    <property type="evidence" value="ECO:0007669"/>
    <property type="project" value="InterPro"/>
</dbReference>
<evidence type="ECO:0000256" key="2">
    <source>
        <dbReference type="ARBA" id="ARBA00023125"/>
    </source>
</evidence>
<evidence type="ECO:0000259" key="4">
    <source>
        <dbReference type="PROSITE" id="PS01124"/>
    </source>
</evidence>
<dbReference type="PANTHER" id="PTHR43280:SF2">
    <property type="entry name" value="HTH-TYPE TRANSCRIPTIONAL REGULATOR EXSA"/>
    <property type="match status" value="1"/>
</dbReference>
<dbReference type="SUPFAM" id="SSF46689">
    <property type="entry name" value="Homeodomain-like"/>
    <property type="match status" value="1"/>
</dbReference>
<evidence type="ECO:0000313" key="6">
    <source>
        <dbReference type="Proteomes" id="UP000570474"/>
    </source>
</evidence>
<reference evidence="5 6" key="1">
    <citation type="submission" date="2020-04" db="EMBL/GenBank/DDBJ databases">
        <authorList>
            <person name="Yin C."/>
        </authorList>
    </citation>
    <scope>NUCLEOTIDE SEQUENCE [LARGE SCALE GENOMIC DNA]</scope>
    <source>
        <strain evidence="5 6">Ae27</strain>
    </source>
</reference>
<dbReference type="InterPro" id="IPR018060">
    <property type="entry name" value="HTH_AraC"/>
</dbReference>
<dbReference type="AlphaFoldDB" id="A0A847RMK4"/>
<keyword evidence="6" id="KW-1185">Reference proteome</keyword>
<evidence type="ECO:0000256" key="3">
    <source>
        <dbReference type="ARBA" id="ARBA00023163"/>
    </source>
</evidence>
<dbReference type="InterPro" id="IPR009057">
    <property type="entry name" value="Homeodomain-like_sf"/>
</dbReference>
<keyword evidence="3" id="KW-0804">Transcription</keyword>
<dbReference type="Pfam" id="PF12833">
    <property type="entry name" value="HTH_18"/>
    <property type="match status" value="1"/>
</dbReference>
<keyword evidence="2" id="KW-0238">DNA-binding</keyword>
<evidence type="ECO:0000313" key="5">
    <source>
        <dbReference type="EMBL" id="NLR64313.1"/>
    </source>
</evidence>
<dbReference type="PANTHER" id="PTHR43280">
    <property type="entry name" value="ARAC-FAMILY TRANSCRIPTIONAL REGULATOR"/>
    <property type="match status" value="1"/>
</dbReference>
<name>A0A847RMK4_9BACT</name>
<dbReference type="Pfam" id="PF20240">
    <property type="entry name" value="DUF6597"/>
    <property type="match status" value="1"/>
</dbReference>
<sequence>MKTADTHIRYELIPAPAYLQAYIRYFWTLEGDDPQALAKAFGSLVDGCPGLIFQRPDVGAFVRESKKLPEMFLYGQTTKNVEIASLGTSKATGVIFQPNGLKSVFGMNAGELTNDCVDVQLLPGNNHLPEQLADAGAAGTQVEVLSAWLHKRITGNPAAIDPQVDYAVRQIANSNGNTSLRDLQEKLQLTERTFERRFKEQVGITPKLFSRICQYQASLHQLKSNDYNKLSDIAFENDYADQSHFIRSFREFTGCSPYQFQKLLDEAGEEIMLIK</sequence>
<feature type="domain" description="HTH araC/xylS-type" evidence="4">
    <location>
        <begin position="161"/>
        <end position="263"/>
    </location>
</feature>
<dbReference type="Proteomes" id="UP000570474">
    <property type="component" value="Unassembled WGS sequence"/>
</dbReference>
<proteinExistence type="predicted"/>
<accession>A0A847RMK4</accession>
<dbReference type="GO" id="GO:0043565">
    <property type="term" value="F:sequence-specific DNA binding"/>
    <property type="evidence" value="ECO:0007669"/>
    <property type="project" value="InterPro"/>
</dbReference>
<keyword evidence="1" id="KW-0805">Transcription regulation</keyword>
<organism evidence="5 6">
    <name type="scientific">Chitinophaga varians</name>
    <dbReference type="NCBI Taxonomy" id="2202339"/>
    <lineage>
        <taxon>Bacteria</taxon>
        <taxon>Pseudomonadati</taxon>
        <taxon>Bacteroidota</taxon>
        <taxon>Chitinophagia</taxon>
        <taxon>Chitinophagales</taxon>
        <taxon>Chitinophagaceae</taxon>
        <taxon>Chitinophaga</taxon>
    </lineage>
</organism>
<dbReference type="RefSeq" id="WP_168870262.1">
    <property type="nucleotide sequence ID" value="NZ_JABAIA010000001.1"/>
</dbReference>
<comment type="caution">
    <text evidence="5">The sequence shown here is derived from an EMBL/GenBank/DDBJ whole genome shotgun (WGS) entry which is preliminary data.</text>
</comment>
<gene>
    <name evidence="5" type="ORF">HGH92_08350</name>
</gene>